<feature type="DNA-binding region" description="OmpR/PhoB-type" evidence="2">
    <location>
        <begin position="4"/>
        <end position="100"/>
    </location>
</feature>
<dbReference type="GO" id="GO:0003677">
    <property type="term" value="F:DNA binding"/>
    <property type="evidence" value="ECO:0007669"/>
    <property type="project" value="UniProtKB-UniRule"/>
</dbReference>
<feature type="domain" description="OmpR/PhoB-type" evidence="3">
    <location>
        <begin position="4"/>
        <end position="100"/>
    </location>
</feature>
<keyword evidence="1 2" id="KW-0238">DNA-binding</keyword>
<dbReference type="CDD" id="cd00383">
    <property type="entry name" value="trans_reg_C"/>
    <property type="match status" value="1"/>
</dbReference>
<dbReference type="SUPFAM" id="SSF46894">
    <property type="entry name" value="C-terminal effector domain of the bipartite response regulators"/>
    <property type="match status" value="1"/>
</dbReference>
<evidence type="ECO:0000256" key="2">
    <source>
        <dbReference type="PROSITE-ProRule" id="PRU01091"/>
    </source>
</evidence>
<accession>A0A939HC38</accession>
<dbReference type="InterPro" id="IPR001867">
    <property type="entry name" value="OmpR/PhoB-type_DNA-bd"/>
</dbReference>
<protein>
    <submittedName>
        <fullName evidence="4">Winged helix-turn-helix transcriptional regulator</fullName>
    </submittedName>
</protein>
<sequence length="104" mass="11859">MNNIDELVVGDLTINRKYLTVHYQARQIELTRREFDVLSYLAADPGRPVSKSELIDNVFPKISKTNTAEVYVKYIRNKLDRANPQAVIMTRRGFGYVVGVPSEA</sequence>
<proteinExistence type="predicted"/>
<dbReference type="GO" id="GO:0006355">
    <property type="term" value="P:regulation of DNA-templated transcription"/>
    <property type="evidence" value="ECO:0007669"/>
    <property type="project" value="InterPro"/>
</dbReference>
<dbReference type="SMART" id="SM00862">
    <property type="entry name" value="Trans_reg_C"/>
    <property type="match status" value="1"/>
</dbReference>
<evidence type="ECO:0000313" key="4">
    <source>
        <dbReference type="EMBL" id="MBO1267066.1"/>
    </source>
</evidence>
<dbReference type="Proteomes" id="UP000664164">
    <property type="component" value="Unassembled WGS sequence"/>
</dbReference>
<evidence type="ECO:0000259" key="3">
    <source>
        <dbReference type="PROSITE" id="PS51755"/>
    </source>
</evidence>
<keyword evidence="5" id="KW-1185">Reference proteome</keyword>
<dbReference type="GO" id="GO:0000160">
    <property type="term" value="P:phosphorelay signal transduction system"/>
    <property type="evidence" value="ECO:0007669"/>
    <property type="project" value="InterPro"/>
</dbReference>
<dbReference type="InterPro" id="IPR036388">
    <property type="entry name" value="WH-like_DNA-bd_sf"/>
</dbReference>
<dbReference type="AlphaFoldDB" id="A0A939HC38"/>
<comment type="caution">
    <text evidence="4">The sequence shown here is derived from an EMBL/GenBank/DDBJ whole genome shotgun (WGS) entry which is preliminary data.</text>
</comment>
<dbReference type="PROSITE" id="PS51755">
    <property type="entry name" value="OMPR_PHOB"/>
    <property type="match status" value="1"/>
</dbReference>
<name>A0A939HC38_9MICC</name>
<evidence type="ECO:0000256" key="1">
    <source>
        <dbReference type="ARBA" id="ARBA00023125"/>
    </source>
</evidence>
<dbReference type="Gene3D" id="1.10.10.10">
    <property type="entry name" value="Winged helix-like DNA-binding domain superfamily/Winged helix DNA-binding domain"/>
    <property type="match status" value="1"/>
</dbReference>
<organism evidence="4 5">
    <name type="scientific">Arthrobacter cavernae</name>
    <dbReference type="NCBI Taxonomy" id="2817681"/>
    <lineage>
        <taxon>Bacteria</taxon>
        <taxon>Bacillati</taxon>
        <taxon>Actinomycetota</taxon>
        <taxon>Actinomycetes</taxon>
        <taxon>Micrococcales</taxon>
        <taxon>Micrococcaceae</taxon>
        <taxon>Arthrobacter</taxon>
    </lineage>
</organism>
<reference evidence="4" key="1">
    <citation type="submission" date="2021-03" db="EMBL/GenBank/DDBJ databases">
        <title>A new species, PO-11, isolated from a karst cave deposit.</title>
        <authorList>
            <person name="Zhaoxiaoyong W."/>
        </authorList>
    </citation>
    <scope>NUCLEOTIDE SEQUENCE</scope>
    <source>
        <strain evidence="4">PO-11</strain>
    </source>
</reference>
<dbReference type="InterPro" id="IPR016032">
    <property type="entry name" value="Sig_transdc_resp-reg_C-effctor"/>
</dbReference>
<dbReference type="EMBL" id="JAFNLL010000004">
    <property type="protein sequence ID" value="MBO1267066.1"/>
    <property type="molecule type" value="Genomic_DNA"/>
</dbReference>
<evidence type="ECO:0000313" key="5">
    <source>
        <dbReference type="Proteomes" id="UP000664164"/>
    </source>
</evidence>
<gene>
    <name evidence="4" type="ORF">J1902_03575</name>
</gene>
<dbReference type="Pfam" id="PF00486">
    <property type="entry name" value="Trans_reg_C"/>
    <property type="match status" value="1"/>
</dbReference>
<dbReference type="RefSeq" id="WP_207614868.1">
    <property type="nucleotide sequence ID" value="NZ_JAFNLL010000004.1"/>
</dbReference>